<evidence type="ECO:0000313" key="2">
    <source>
        <dbReference type="Proteomes" id="UP000593565"/>
    </source>
</evidence>
<dbReference type="EMBL" id="JAAGNN010000014">
    <property type="protein sequence ID" value="KAF4080781.1"/>
    <property type="molecule type" value="Genomic_DNA"/>
</dbReference>
<dbReference type="AlphaFoldDB" id="A0A7J6AG24"/>
<reference evidence="1 2" key="1">
    <citation type="submission" date="2020-02" db="EMBL/GenBank/DDBJ databases">
        <title>A chromosome-scale genome assembly of the black bullhead catfish (Ameiurus melas).</title>
        <authorList>
            <person name="Wen M."/>
            <person name="Zham M."/>
            <person name="Cabau C."/>
            <person name="Klopp C."/>
            <person name="Donnadieu C."/>
            <person name="Roques C."/>
            <person name="Bouchez O."/>
            <person name="Lampietro C."/>
            <person name="Jouanno E."/>
            <person name="Herpin A."/>
            <person name="Louis A."/>
            <person name="Berthelot C."/>
            <person name="Parey E."/>
            <person name="Roest-Crollius H."/>
            <person name="Braasch I."/>
            <person name="Postlethwait J."/>
            <person name="Robinson-Rechavi M."/>
            <person name="Echchiki A."/>
            <person name="Begum T."/>
            <person name="Montfort J."/>
            <person name="Schartl M."/>
            <person name="Bobe J."/>
            <person name="Guiguen Y."/>
        </authorList>
    </citation>
    <scope>NUCLEOTIDE SEQUENCE [LARGE SCALE GENOMIC DNA]</scope>
    <source>
        <strain evidence="1">M_S1</strain>
        <tissue evidence="1">Blood</tissue>
    </source>
</reference>
<organism evidence="1 2">
    <name type="scientific">Ameiurus melas</name>
    <name type="common">Black bullhead</name>
    <name type="synonym">Silurus melas</name>
    <dbReference type="NCBI Taxonomy" id="219545"/>
    <lineage>
        <taxon>Eukaryota</taxon>
        <taxon>Metazoa</taxon>
        <taxon>Chordata</taxon>
        <taxon>Craniata</taxon>
        <taxon>Vertebrata</taxon>
        <taxon>Euteleostomi</taxon>
        <taxon>Actinopterygii</taxon>
        <taxon>Neopterygii</taxon>
        <taxon>Teleostei</taxon>
        <taxon>Ostariophysi</taxon>
        <taxon>Siluriformes</taxon>
        <taxon>Ictaluridae</taxon>
        <taxon>Ameiurus</taxon>
    </lineage>
</organism>
<gene>
    <name evidence="1" type="ORF">AMELA_G00175210</name>
</gene>
<evidence type="ECO:0000313" key="1">
    <source>
        <dbReference type="EMBL" id="KAF4080781.1"/>
    </source>
</evidence>
<keyword evidence="2" id="KW-1185">Reference proteome</keyword>
<name>A0A7J6AG24_AMEME</name>
<proteinExistence type="predicted"/>
<sequence length="71" mass="8101">MIQNITKFCDEVYDHGIFTYIPPPGYPQSNDCEPTWYAQNETGTVLGHGMSLVQDFCETEIWLLIRCLASV</sequence>
<dbReference type="Proteomes" id="UP000593565">
    <property type="component" value="Unassembled WGS sequence"/>
</dbReference>
<protein>
    <submittedName>
        <fullName evidence="1">Uncharacterized protein</fullName>
    </submittedName>
</protein>
<comment type="caution">
    <text evidence="1">The sequence shown here is derived from an EMBL/GenBank/DDBJ whole genome shotgun (WGS) entry which is preliminary data.</text>
</comment>
<accession>A0A7J6AG24</accession>